<evidence type="ECO:0000313" key="12">
    <source>
        <dbReference type="Proteomes" id="UP000260943"/>
    </source>
</evidence>
<comment type="caution">
    <text evidence="11">The sequence shown here is derived from an EMBL/GenBank/DDBJ whole genome shotgun (WGS) entry which is preliminary data.</text>
</comment>
<evidence type="ECO:0000256" key="6">
    <source>
        <dbReference type="ARBA" id="ARBA00023235"/>
    </source>
</evidence>
<accession>A0A3E4QS86</accession>
<feature type="domain" description="Alpha-D-phosphohexomutase alpha/beta/alpha" evidence="8">
    <location>
        <begin position="7"/>
        <end position="136"/>
    </location>
</feature>
<dbReference type="GO" id="GO:0005975">
    <property type="term" value="P:carbohydrate metabolic process"/>
    <property type="evidence" value="ECO:0007669"/>
    <property type="project" value="InterPro"/>
</dbReference>
<keyword evidence="3" id="KW-0597">Phosphoprotein</keyword>
<dbReference type="Gene3D" id="3.30.310.50">
    <property type="entry name" value="Alpha-D-phosphohexomutase, C-terminal domain"/>
    <property type="match status" value="1"/>
</dbReference>
<evidence type="ECO:0000313" key="11">
    <source>
        <dbReference type="EMBL" id="RGL09947.1"/>
    </source>
</evidence>
<reference evidence="11 12" key="1">
    <citation type="submission" date="2018-08" db="EMBL/GenBank/DDBJ databases">
        <title>A genome reference for cultivated species of the human gut microbiota.</title>
        <authorList>
            <person name="Zou Y."/>
            <person name="Xue W."/>
            <person name="Luo G."/>
        </authorList>
    </citation>
    <scope>NUCLEOTIDE SEQUENCE [LARGE SCALE GENOMIC DNA]</scope>
    <source>
        <strain evidence="11 12">TF08-14</strain>
    </source>
</reference>
<name>A0A3E4QS86_9ACTN</name>
<dbReference type="Proteomes" id="UP000260943">
    <property type="component" value="Unassembled WGS sequence"/>
</dbReference>
<dbReference type="InterPro" id="IPR005843">
    <property type="entry name" value="A-D-PHexomutase_C"/>
</dbReference>
<evidence type="ECO:0000256" key="4">
    <source>
        <dbReference type="ARBA" id="ARBA00022723"/>
    </source>
</evidence>
<dbReference type="InterPro" id="IPR005846">
    <property type="entry name" value="A-D-PHexomutase_a/b/a-III"/>
</dbReference>
<gene>
    <name evidence="11" type="ORF">DXC81_06980</name>
</gene>
<evidence type="ECO:0000259" key="9">
    <source>
        <dbReference type="Pfam" id="PF02879"/>
    </source>
</evidence>
<feature type="domain" description="Alpha-D-phosphohexomutase alpha/beta/alpha" evidence="9">
    <location>
        <begin position="154"/>
        <end position="254"/>
    </location>
</feature>
<keyword evidence="5" id="KW-0460">Magnesium</keyword>
<dbReference type="EMBL" id="QSRJ01000007">
    <property type="protein sequence ID" value="RGL09947.1"/>
    <property type="molecule type" value="Genomic_DNA"/>
</dbReference>
<dbReference type="Gene3D" id="3.40.120.10">
    <property type="entry name" value="Alpha-D-Glucose-1,6-Bisphosphate, subunit A, domain 3"/>
    <property type="match status" value="3"/>
</dbReference>
<evidence type="ECO:0000256" key="2">
    <source>
        <dbReference type="ARBA" id="ARBA00010231"/>
    </source>
</evidence>
<evidence type="ECO:0000259" key="7">
    <source>
        <dbReference type="Pfam" id="PF00408"/>
    </source>
</evidence>
<dbReference type="GO" id="GO:0016868">
    <property type="term" value="F:intramolecular phosphotransferase activity"/>
    <property type="evidence" value="ECO:0007669"/>
    <property type="project" value="InterPro"/>
</dbReference>
<dbReference type="PANTHER" id="PTHR43771">
    <property type="entry name" value="PHOSPHOMANNOMUTASE"/>
    <property type="match status" value="1"/>
</dbReference>
<dbReference type="InterPro" id="IPR016055">
    <property type="entry name" value="A-D-PHexomutase_a/b/a-I/II/III"/>
</dbReference>
<feature type="domain" description="Alpha-D-phosphohexomutase alpha/beta/alpha" evidence="10">
    <location>
        <begin position="259"/>
        <end position="366"/>
    </location>
</feature>
<evidence type="ECO:0000256" key="5">
    <source>
        <dbReference type="ARBA" id="ARBA00022842"/>
    </source>
</evidence>
<evidence type="ECO:0000256" key="3">
    <source>
        <dbReference type="ARBA" id="ARBA00022553"/>
    </source>
</evidence>
<keyword evidence="4" id="KW-0479">Metal-binding</keyword>
<organism evidence="11 12">
    <name type="scientific">Collinsella tanakaei</name>
    <dbReference type="NCBI Taxonomy" id="626935"/>
    <lineage>
        <taxon>Bacteria</taxon>
        <taxon>Bacillati</taxon>
        <taxon>Actinomycetota</taxon>
        <taxon>Coriobacteriia</taxon>
        <taxon>Coriobacteriales</taxon>
        <taxon>Coriobacteriaceae</taxon>
        <taxon>Collinsella</taxon>
    </lineage>
</organism>
<dbReference type="Pfam" id="PF02880">
    <property type="entry name" value="PGM_PMM_III"/>
    <property type="match status" value="1"/>
</dbReference>
<sequence length="464" mass="50670">MSAIIHFEADGWRARTDGDFTEENVVRIADAAGEYWNRRNPGAMVYVCYDARPGAEECAKAAARTLAAHGVAAVLSDRVAPTPALTWAVSRNSRVCGGFAVTGSHYPYDYLGVKLCNADGGTGCPDFIEEIEHLIEPEVYGVREHYAIKDFVTPYFDYLSTLVDGDAIARARLRVVYDPMYGAARTYMPQLLGALGVEVEEIHGADDEGWRDVRPEPIEPWVDDCEQAVVECAAHAGLINDGDAARVGAVDEYGNYVSPQKIMALVLGHLVINRGMTGRVVVNQATSVLARRVAQSLGCKVTVRPIGFTYIYEEMRKGGVLLGGEGSGGFAIPSHVAERDGLLVNVLLCELMATTGKKLGELVNELEMNFGRLWYGRRDVRVQVEQVEMLRTIMPGLNPELVGGRKPVAVSHMDGLRFEFQDESWLLLRPSASESVVRVYAEAPSVEIRDELLDAGADMAKGNA</sequence>
<dbReference type="SUPFAM" id="SSF55957">
    <property type="entry name" value="Phosphoglucomutase, C-terminal domain"/>
    <property type="match status" value="1"/>
</dbReference>
<keyword evidence="6" id="KW-0413">Isomerase</keyword>
<dbReference type="Pfam" id="PF02878">
    <property type="entry name" value="PGM_PMM_I"/>
    <property type="match status" value="1"/>
</dbReference>
<dbReference type="InterPro" id="IPR005845">
    <property type="entry name" value="A-D-PHexomutase_a/b/a-II"/>
</dbReference>
<dbReference type="RefSeq" id="WP_117679771.1">
    <property type="nucleotide sequence ID" value="NZ_QSRJ01000007.1"/>
</dbReference>
<dbReference type="GO" id="GO:0046872">
    <property type="term" value="F:metal ion binding"/>
    <property type="evidence" value="ECO:0007669"/>
    <property type="project" value="UniProtKB-KW"/>
</dbReference>
<dbReference type="PRINTS" id="PR00509">
    <property type="entry name" value="PGMPMM"/>
</dbReference>
<evidence type="ECO:0000259" key="10">
    <source>
        <dbReference type="Pfam" id="PF02880"/>
    </source>
</evidence>
<comment type="similarity">
    <text evidence="2">Belongs to the phosphohexose mutase family.</text>
</comment>
<dbReference type="AlphaFoldDB" id="A0A3E4QS86"/>
<evidence type="ECO:0000256" key="1">
    <source>
        <dbReference type="ARBA" id="ARBA00001946"/>
    </source>
</evidence>
<dbReference type="Pfam" id="PF02879">
    <property type="entry name" value="PGM_PMM_II"/>
    <property type="match status" value="1"/>
</dbReference>
<dbReference type="InterPro" id="IPR005841">
    <property type="entry name" value="Alpha-D-phosphohexomutase_SF"/>
</dbReference>
<dbReference type="SUPFAM" id="SSF53738">
    <property type="entry name" value="Phosphoglucomutase, first 3 domains"/>
    <property type="match status" value="2"/>
</dbReference>
<evidence type="ECO:0000259" key="8">
    <source>
        <dbReference type="Pfam" id="PF02878"/>
    </source>
</evidence>
<feature type="domain" description="Alpha-D-phosphohexomutase C-terminal" evidence="7">
    <location>
        <begin position="414"/>
        <end position="454"/>
    </location>
</feature>
<dbReference type="InterPro" id="IPR005844">
    <property type="entry name" value="A-D-PHexomutase_a/b/a-I"/>
</dbReference>
<dbReference type="PANTHER" id="PTHR43771:SF1">
    <property type="entry name" value="PHOSPHOMANNOMUTASE"/>
    <property type="match status" value="1"/>
</dbReference>
<comment type="cofactor">
    <cofactor evidence="1">
        <name>Mg(2+)</name>
        <dbReference type="ChEBI" id="CHEBI:18420"/>
    </cofactor>
</comment>
<proteinExistence type="inferred from homology"/>
<dbReference type="InterPro" id="IPR036900">
    <property type="entry name" value="A-D-PHexomutase_C_sf"/>
</dbReference>
<protein>
    <submittedName>
        <fullName evidence="11">Phosphoglucomutase/phosphomannomutase family protein</fullName>
    </submittedName>
</protein>
<dbReference type="Pfam" id="PF00408">
    <property type="entry name" value="PGM_PMM_IV"/>
    <property type="match status" value="1"/>
</dbReference>